<evidence type="ECO:0000256" key="2">
    <source>
        <dbReference type="ARBA" id="ARBA00002364"/>
    </source>
</evidence>
<organism evidence="21 22">
    <name type="scientific">Acetomicrobium flavidum</name>
    <dbReference type="NCBI Taxonomy" id="49896"/>
    <lineage>
        <taxon>Bacteria</taxon>
        <taxon>Thermotogati</taxon>
        <taxon>Synergistota</taxon>
        <taxon>Synergistia</taxon>
        <taxon>Synergistales</taxon>
        <taxon>Acetomicrobiaceae</taxon>
        <taxon>Acetomicrobium</taxon>
    </lineage>
</organism>
<evidence type="ECO:0000256" key="1">
    <source>
        <dbReference type="ARBA" id="ARBA00000824"/>
    </source>
</evidence>
<keyword evidence="13" id="KW-0456">Lyase</keyword>
<dbReference type="PROSITE" id="PS51171">
    <property type="entry name" value="PREPHENATE_DEHYDR_3"/>
    <property type="match status" value="1"/>
</dbReference>
<dbReference type="SMART" id="SM00830">
    <property type="entry name" value="CM_2"/>
    <property type="match status" value="1"/>
</dbReference>
<sequence length="358" mass="39868">MSNEDLYALRQRIESVDEGMLRLLEERVKLAKEIGKVKGGDCIYDPVRETEVIERLCRLAEGLDPRFVSLLFREVISFCRSVQKPTRVACMGPEGSFSHEAVISFLGRFVDVVFVENPAEVFDYVSKDKAGIGVVPVENTTEGTVYSTLDAFAAAEPGISVMGEGQIPIRLVLASMEEDMANIEEVYSHPQPFGQCRNWLYKNLPGARQIPTSSTSFAANLARTTKKSAAICGRLAAELSGLKVLEEGIEDQPYNATRFWLIGHAVARPSERSKTSILFNVAHKPGTLFQALEPLYLAGLNLTLIQSHPLPGNPFEYFFFVDFEGDIESQNVKEALNIMKSRVERLRVLGSYPQIKRV</sequence>
<feature type="domain" description="Prephenate dehydratase" evidence="19">
    <location>
        <begin position="87"/>
        <end position="264"/>
    </location>
</feature>
<evidence type="ECO:0000256" key="5">
    <source>
        <dbReference type="ARBA" id="ARBA00004817"/>
    </source>
</evidence>
<dbReference type="InterPro" id="IPR001086">
    <property type="entry name" value="Preph_deHydtase"/>
</dbReference>
<evidence type="ECO:0000313" key="21">
    <source>
        <dbReference type="EMBL" id="SIN69114.1"/>
    </source>
</evidence>
<evidence type="ECO:0000259" key="20">
    <source>
        <dbReference type="PROSITE" id="PS51671"/>
    </source>
</evidence>
<reference evidence="21 22" key="1">
    <citation type="submission" date="2016-11" db="EMBL/GenBank/DDBJ databases">
        <authorList>
            <person name="Varghese N."/>
            <person name="Submissions S."/>
        </authorList>
    </citation>
    <scope>NUCLEOTIDE SEQUENCE [LARGE SCALE GENOMIC DNA]</scope>
    <source>
        <strain evidence="21 22">DSM 20664</strain>
    </source>
</reference>
<dbReference type="NCBIfam" id="NF008865">
    <property type="entry name" value="PRK11898.1"/>
    <property type="match status" value="1"/>
</dbReference>
<evidence type="ECO:0000256" key="16">
    <source>
        <dbReference type="ARBA" id="ARBA00031520"/>
    </source>
</evidence>
<comment type="function">
    <text evidence="2">Catalyzes the Claisen rearrangement of chorismate to prephenate and the decarboxylation/dehydration of prephenate to phenylpyruvate.</text>
</comment>
<dbReference type="InterPro" id="IPR002701">
    <property type="entry name" value="CM_II_prokaryot"/>
</dbReference>
<evidence type="ECO:0000313" key="22">
    <source>
        <dbReference type="Proteomes" id="UP000185093"/>
    </source>
</evidence>
<feature type="domain" description="Chorismate mutase" evidence="18">
    <location>
        <begin position="1"/>
        <end position="87"/>
    </location>
</feature>
<comment type="catalytic activity">
    <reaction evidence="17">
        <text>prephenate + H(+) = 3-phenylpyruvate + CO2 + H2O</text>
        <dbReference type="Rhea" id="RHEA:21648"/>
        <dbReference type="ChEBI" id="CHEBI:15377"/>
        <dbReference type="ChEBI" id="CHEBI:15378"/>
        <dbReference type="ChEBI" id="CHEBI:16526"/>
        <dbReference type="ChEBI" id="CHEBI:18005"/>
        <dbReference type="ChEBI" id="CHEBI:29934"/>
        <dbReference type="EC" id="4.2.1.51"/>
    </reaction>
</comment>
<evidence type="ECO:0000256" key="10">
    <source>
        <dbReference type="ARBA" id="ARBA00023141"/>
    </source>
</evidence>
<evidence type="ECO:0000256" key="4">
    <source>
        <dbReference type="ARBA" id="ARBA00004741"/>
    </source>
</evidence>
<dbReference type="InterPro" id="IPR036979">
    <property type="entry name" value="CM_dom_sf"/>
</dbReference>
<dbReference type="PROSITE" id="PS51671">
    <property type="entry name" value="ACT"/>
    <property type="match status" value="1"/>
</dbReference>
<evidence type="ECO:0000259" key="19">
    <source>
        <dbReference type="PROSITE" id="PS51171"/>
    </source>
</evidence>
<dbReference type="InterPro" id="IPR002912">
    <property type="entry name" value="ACT_dom"/>
</dbReference>
<dbReference type="InterPro" id="IPR045865">
    <property type="entry name" value="ACT-like_dom_sf"/>
</dbReference>
<dbReference type="Proteomes" id="UP000185093">
    <property type="component" value="Unassembled WGS sequence"/>
</dbReference>
<keyword evidence="12" id="KW-0413">Isomerase</keyword>
<comment type="caution">
    <text evidence="21">The sequence shown here is derived from an EMBL/GenBank/DDBJ whole genome shotgun (WGS) entry which is preliminary data.</text>
</comment>
<evidence type="ECO:0000256" key="9">
    <source>
        <dbReference type="ARBA" id="ARBA00022605"/>
    </source>
</evidence>
<evidence type="ECO:0000256" key="7">
    <source>
        <dbReference type="ARBA" id="ARBA00014401"/>
    </source>
</evidence>
<gene>
    <name evidence="21" type="ORF">SAMN05444368_1222</name>
</gene>
<dbReference type="SUPFAM" id="SSF55021">
    <property type="entry name" value="ACT-like"/>
    <property type="match status" value="1"/>
</dbReference>
<dbReference type="EMBL" id="FSQZ01000001">
    <property type="protein sequence ID" value="SIN69114.1"/>
    <property type="molecule type" value="Genomic_DNA"/>
</dbReference>
<dbReference type="CDD" id="cd13630">
    <property type="entry name" value="PBP2_PDT_1"/>
    <property type="match status" value="1"/>
</dbReference>
<keyword evidence="10" id="KW-0057">Aromatic amino acid biosynthesis</keyword>
<keyword evidence="11" id="KW-0584">Phenylalanine biosynthesis</keyword>
<evidence type="ECO:0000256" key="13">
    <source>
        <dbReference type="ARBA" id="ARBA00023239"/>
    </source>
</evidence>
<evidence type="ECO:0000256" key="14">
    <source>
        <dbReference type="ARBA" id="ARBA00023268"/>
    </source>
</evidence>
<evidence type="ECO:0000256" key="15">
    <source>
        <dbReference type="ARBA" id="ARBA00031175"/>
    </source>
</evidence>
<keyword evidence="8" id="KW-0963">Cytoplasm</keyword>
<dbReference type="Gene3D" id="3.40.190.10">
    <property type="entry name" value="Periplasmic binding protein-like II"/>
    <property type="match status" value="2"/>
</dbReference>
<evidence type="ECO:0000256" key="12">
    <source>
        <dbReference type="ARBA" id="ARBA00023235"/>
    </source>
</evidence>
<dbReference type="InterPro" id="IPR008242">
    <property type="entry name" value="Chor_mutase/pphenate_deHydtase"/>
</dbReference>
<dbReference type="RefSeq" id="WP_074199605.1">
    <property type="nucleotide sequence ID" value="NZ_FSQZ01000001.1"/>
</dbReference>
<dbReference type="Pfam" id="PF00800">
    <property type="entry name" value="PDT"/>
    <property type="match status" value="1"/>
</dbReference>
<protein>
    <recommendedName>
        <fullName evidence="7">Bifunctional chorismate mutase/prephenate dehydratase</fullName>
        <ecNumber evidence="6">4.2.1.51</ecNumber>
    </recommendedName>
    <alternativeName>
        <fullName evidence="16">Chorismate mutase-prephenate dehydratase</fullName>
    </alternativeName>
    <alternativeName>
        <fullName evidence="15">p-protein</fullName>
    </alternativeName>
</protein>
<dbReference type="PIRSF" id="PIRSF001500">
    <property type="entry name" value="Chor_mut_pdt_Ppr"/>
    <property type="match status" value="1"/>
</dbReference>
<comment type="pathway">
    <text evidence="5">Metabolic intermediate biosynthesis; prephenate biosynthesis; prephenate from chorismate: step 1/1.</text>
</comment>
<dbReference type="InterPro" id="IPR036263">
    <property type="entry name" value="Chorismate_II_sf"/>
</dbReference>
<comment type="subcellular location">
    <subcellularLocation>
        <location evidence="3">Cytoplasm</location>
    </subcellularLocation>
</comment>
<dbReference type="SUPFAM" id="SSF48600">
    <property type="entry name" value="Chorismate mutase II"/>
    <property type="match status" value="1"/>
</dbReference>
<dbReference type="Pfam" id="PF01817">
    <property type="entry name" value="CM_2"/>
    <property type="match status" value="1"/>
</dbReference>
<dbReference type="SUPFAM" id="SSF53850">
    <property type="entry name" value="Periplasmic binding protein-like II"/>
    <property type="match status" value="1"/>
</dbReference>
<keyword evidence="22" id="KW-1185">Reference proteome</keyword>
<evidence type="ECO:0000256" key="6">
    <source>
        <dbReference type="ARBA" id="ARBA00013147"/>
    </source>
</evidence>
<dbReference type="PANTHER" id="PTHR21022:SF19">
    <property type="entry name" value="PREPHENATE DEHYDRATASE-RELATED"/>
    <property type="match status" value="1"/>
</dbReference>
<evidence type="ECO:0000256" key="11">
    <source>
        <dbReference type="ARBA" id="ARBA00023222"/>
    </source>
</evidence>
<evidence type="ECO:0000256" key="17">
    <source>
        <dbReference type="ARBA" id="ARBA00047848"/>
    </source>
</evidence>
<keyword evidence="14" id="KW-0511">Multifunctional enzyme</keyword>
<keyword evidence="9" id="KW-0028">Amino-acid biosynthesis</keyword>
<accession>A0ABY1JDM1</accession>
<comment type="catalytic activity">
    <reaction evidence="1">
        <text>chorismate = prephenate</text>
        <dbReference type="Rhea" id="RHEA:13897"/>
        <dbReference type="ChEBI" id="CHEBI:29748"/>
        <dbReference type="ChEBI" id="CHEBI:29934"/>
        <dbReference type="EC" id="5.4.99.5"/>
    </reaction>
</comment>
<proteinExistence type="predicted"/>
<dbReference type="PROSITE" id="PS51168">
    <property type="entry name" value="CHORISMATE_MUT_2"/>
    <property type="match status" value="1"/>
</dbReference>
<comment type="pathway">
    <text evidence="4">Amino-acid biosynthesis; L-phenylalanine biosynthesis; phenylpyruvate from prephenate: step 1/1.</text>
</comment>
<dbReference type="PANTHER" id="PTHR21022">
    <property type="entry name" value="PREPHENATE DEHYDRATASE P PROTEIN"/>
    <property type="match status" value="1"/>
</dbReference>
<dbReference type="CDD" id="cd04905">
    <property type="entry name" value="ACT_CM-PDT"/>
    <property type="match status" value="1"/>
</dbReference>
<dbReference type="Gene3D" id="1.20.59.10">
    <property type="entry name" value="Chorismate mutase"/>
    <property type="match status" value="1"/>
</dbReference>
<evidence type="ECO:0000256" key="8">
    <source>
        <dbReference type="ARBA" id="ARBA00022490"/>
    </source>
</evidence>
<dbReference type="Gene3D" id="3.30.70.260">
    <property type="match status" value="1"/>
</dbReference>
<name>A0ABY1JDM1_9BACT</name>
<dbReference type="EC" id="4.2.1.51" evidence="6"/>
<evidence type="ECO:0000256" key="3">
    <source>
        <dbReference type="ARBA" id="ARBA00004496"/>
    </source>
</evidence>
<feature type="domain" description="ACT" evidence="20">
    <location>
        <begin position="276"/>
        <end position="353"/>
    </location>
</feature>
<evidence type="ECO:0000259" key="18">
    <source>
        <dbReference type="PROSITE" id="PS51168"/>
    </source>
</evidence>